<keyword evidence="9" id="KW-0472">Membrane</keyword>
<evidence type="ECO:0000256" key="1">
    <source>
        <dbReference type="ARBA" id="ARBA00004383"/>
    </source>
</evidence>
<dbReference type="InterPro" id="IPR051045">
    <property type="entry name" value="TonB-dependent_transducer"/>
</dbReference>
<protein>
    <recommendedName>
        <fullName evidence="10">TonB C-terminal domain-containing protein</fullName>
    </recommendedName>
</protein>
<dbReference type="GO" id="GO:0055085">
    <property type="term" value="P:transmembrane transport"/>
    <property type="evidence" value="ECO:0007669"/>
    <property type="project" value="InterPro"/>
</dbReference>
<evidence type="ECO:0000256" key="8">
    <source>
        <dbReference type="ARBA" id="ARBA00022989"/>
    </source>
</evidence>
<dbReference type="PROSITE" id="PS52015">
    <property type="entry name" value="TONB_CTD"/>
    <property type="match status" value="1"/>
</dbReference>
<dbReference type="NCBIfam" id="TIGR01352">
    <property type="entry name" value="tonB_Cterm"/>
    <property type="match status" value="1"/>
</dbReference>
<evidence type="ECO:0000256" key="5">
    <source>
        <dbReference type="ARBA" id="ARBA00022519"/>
    </source>
</evidence>
<sequence>MTAVELNRLVDGPGPARAHGWMVSLVCHALGVGCAVLVMAEIDKPVLPTPFQWEVAVVEAPPPASPAPLEPARVPPDPQPVKRVVEPQPLVTPPVPVQQTVREVTRTVEAVESVQQETPEMVTQAEASIERPMAQRIESQAVATSQEPVVEQRTSQVAVAARVARAQPAETLTPIEAAPQTVERESPTVETTASAIEHRVVQQRLVRHREVHADYGWLSESVQRRMEELKRYPAQAKMNHWEGKVVVEAVIRDDGEVIGVSIAESSGRAVLDQEAMAVMKKASPLTLKHPLGKSQLTILVPISYRLDG</sequence>
<reference evidence="12" key="1">
    <citation type="submission" date="2018-04" db="EMBL/GenBank/DDBJ databases">
        <authorList>
            <person name="Lucker S."/>
            <person name="Sakoula D."/>
        </authorList>
    </citation>
    <scope>NUCLEOTIDE SEQUENCE [LARGE SCALE GENOMIC DNA]</scope>
</reference>
<evidence type="ECO:0000313" key="12">
    <source>
        <dbReference type="Proteomes" id="UP000248168"/>
    </source>
</evidence>
<dbReference type="InterPro" id="IPR006260">
    <property type="entry name" value="TonB/TolA_C"/>
</dbReference>
<evidence type="ECO:0000256" key="7">
    <source>
        <dbReference type="ARBA" id="ARBA00022927"/>
    </source>
</evidence>
<keyword evidence="3" id="KW-0813">Transport</keyword>
<dbReference type="RefSeq" id="WP_121989851.1">
    <property type="nucleotide sequence ID" value="NZ_OUNR01000017.1"/>
</dbReference>
<keyword evidence="8" id="KW-1133">Transmembrane helix</keyword>
<evidence type="ECO:0000256" key="9">
    <source>
        <dbReference type="ARBA" id="ARBA00023136"/>
    </source>
</evidence>
<dbReference type="GO" id="GO:0098797">
    <property type="term" value="C:plasma membrane protein complex"/>
    <property type="evidence" value="ECO:0007669"/>
    <property type="project" value="TreeGrafter"/>
</dbReference>
<organism evidence="11 12">
    <name type="scientific">Nitrospira lenta</name>
    <dbReference type="NCBI Taxonomy" id="1436998"/>
    <lineage>
        <taxon>Bacteria</taxon>
        <taxon>Pseudomonadati</taxon>
        <taxon>Nitrospirota</taxon>
        <taxon>Nitrospiria</taxon>
        <taxon>Nitrospirales</taxon>
        <taxon>Nitrospiraceae</taxon>
        <taxon>Nitrospira</taxon>
    </lineage>
</organism>
<dbReference type="GO" id="GO:0031992">
    <property type="term" value="F:energy transducer activity"/>
    <property type="evidence" value="ECO:0007669"/>
    <property type="project" value="TreeGrafter"/>
</dbReference>
<gene>
    <name evidence="11" type="ORF">NITLEN_40060</name>
</gene>
<keyword evidence="7" id="KW-0653">Protein transport</keyword>
<dbReference type="InterPro" id="IPR037682">
    <property type="entry name" value="TonB_C"/>
</dbReference>
<evidence type="ECO:0000313" key="11">
    <source>
        <dbReference type="EMBL" id="SPP65587.1"/>
    </source>
</evidence>
<dbReference type="PANTHER" id="PTHR33446">
    <property type="entry name" value="PROTEIN TONB-RELATED"/>
    <property type="match status" value="1"/>
</dbReference>
<dbReference type="GO" id="GO:0015031">
    <property type="term" value="P:protein transport"/>
    <property type="evidence" value="ECO:0007669"/>
    <property type="project" value="UniProtKB-KW"/>
</dbReference>
<comment type="similarity">
    <text evidence="2">Belongs to the TonB family.</text>
</comment>
<dbReference type="InParanoid" id="A0A330L6R5"/>
<proteinExistence type="inferred from homology"/>
<keyword evidence="6" id="KW-0812">Transmembrane</keyword>
<dbReference type="Gene3D" id="3.30.1150.10">
    <property type="match status" value="1"/>
</dbReference>
<dbReference type="Proteomes" id="UP000248168">
    <property type="component" value="Unassembled WGS sequence"/>
</dbReference>
<dbReference type="EMBL" id="OUNR01000017">
    <property type="protein sequence ID" value="SPP65587.1"/>
    <property type="molecule type" value="Genomic_DNA"/>
</dbReference>
<comment type="subcellular location">
    <subcellularLocation>
        <location evidence="1">Cell inner membrane</location>
        <topology evidence="1">Single-pass membrane protein</topology>
        <orientation evidence="1">Periplasmic side</orientation>
    </subcellularLocation>
</comment>
<evidence type="ECO:0000256" key="2">
    <source>
        <dbReference type="ARBA" id="ARBA00006555"/>
    </source>
</evidence>
<dbReference type="SUPFAM" id="SSF74653">
    <property type="entry name" value="TolA/TonB C-terminal domain"/>
    <property type="match status" value="1"/>
</dbReference>
<name>A0A330L6R5_9BACT</name>
<keyword evidence="4" id="KW-1003">Cell membrane</keyword>
<evidence type="ECO:0000256" key="6">
    <source>
        <dbReference type="ARBA" id="ARBA00022692"/>
    </source>
</evidence>
<evidence type="ECO:0000256" key="3">
    <source>
        <dbReference type="ARBA" id="ARBA00022448"/>
    </source>
</evidence>
<dbReference type="AlphaFoldDB" id="A0A330L6R5"/>
<dbReference type="OrthoDB" id="9792439at2"/>
<keyword evidence="5" id="KW-0997">Cell inner membrane</keyword>
<accession>A0A330L6R5</accession>
<keyword evidence="12" id="KW-1185">Reference proteome</keyword>
<evidence type="ECO:0000256" key="4">
    <source>
        <dbReference type="ARBA" id="ARBA00022475"/>
    </source>
</evidence>
<dbReference type="PANTHER" id="PTHR33446:SF2">
    <property type="entry name" value="PROTEIN TONB"/>
    <property type="match status" value="1"/>
</dbReference>
<dbReference type="Pfam" id="PF03544">
    <property type="entry name" value="TonB_C"/>
    <property type="match status" value="1"/>
</dbReference>
<feature type="domain" description="TonB C-terminal" evidence="10">
    <location>
        <begin position="217"/>
        <end position="308"/>
    </location>
</feature>
<evidence type="ECO:0000259" key="10">
    <source>
        <dbReference type="PROSITE" id="PS52015"/>
    </source>
</evidence>